<dbReference type="Proteomes" id="UP000515163">
    <property type="component" value="Unplaced"/>
</dbReference>
<dbReference type="InterPro" id="IPR029033">
    <property type="entry name" value="His_PPase_superfam"/>
</dbReference>
<proteinExistence type="inferred from homology"/>
<evidence type="ECO:0000256" key="5">
    <source>
        <dbReference type="ARBA" id="ARBA00040722"/>
    </source>
</evidence>
<dbReference type="PROSITE" id="PS51257">
    <property type="entry name" value="PROKAR_LIPOPROTEIN"/>
    <property type="match status" value="1"/>
</dbReference>
<dbReference type="OrthoDB" id="2118094at2759"/>
<dbReference type="GeneID" id="116287126"/>
<comment type="similarity">
    <text evidence="1">Belongs to the phosphoglycerate mutase family. BPG-dependent PGAM subfamily.</text>
</comment>
<evidence type="ECO:0000256" key="2">
    <source>
        <dbReference type="ARBA" id="ARBA00013081"/>
    </source>
</evidence>
<evidence type="ECO:0000256" key="4">
    <source>
        <dbReference type="ARBA" id="ARBA00039765"/>
    </source>
</evidence>
<dbReference type="EC" id="3.1.3.16" evidence="2"/>
<dbReference type="Gene3D" id="3.40.50.1240">
    <property type="entry name" value="Phosphoglycerate mutase-like"/>
    <property type="match status" value="1"/>
</dbReference>
<reference evidence="7" key="1">
    <citation type="submission" date="2025-08" db="UniProtKB">
        <authorList>
            <consortium name="RefSeq"/>
        </authorList>
    </citation>
    <scope>IDENTIFICATION</scope>
    <source>
        <tissue evidence="7">Tentacle</tissue>
    </source>
</reference>
<dbReference type="KEGG" id="aten:116287126"/>
<dbReference type="GO" id="GO:0004722">
    <property type="term" value="F:protein serine/threonine phosphatase activity"/>
    <property type="evidence" value="ECO:0007669"/>
    <property type="project" value="UniProtKB-EC"/>
</dbReference>
<organism evidence="6 7">
    <name type="scientific">Actinia tenebrosa</name>
    <name type="common">Australian red waratah sea anemone</name>
    <dbReference type="NCBI Taxonomy" id="6105"/>
    <lineage>
        <taxon>Eukaryota</taxon>
        <taxon>Metazoa</taxon>
        <taxon>Cnidaria</taxon>
        <taxon>Anthozoa</taxon>
        <taxon>Hexacorallia</taxon>
        <taxon>Actiniaria</taxon>
        <taxon>Actiniidae</taxon>
        <taxon>Actinia</taxon>
    </lineage>
</organism>
<evidence type="ECO:0000313" key="6">
    <source>
        <dbReference type="Proteomes" id="UP000515163"/>
    </source>
</evidence>
<evidence type="ECO:0000256" key="3">
    <source>
        <dbReference type="ARBA" id="ARBA00022801"/>
    </source>
</evidence>
<dbReference type="Pfam" id="PF00300">
    <property type="entry name" value="His_Phos_1"/>
    <property type="match status" value="2"/>
</dbReference>
<dbReference type="GO" id="GO:0005739">
    <property type="term" value="C:mitochondrion"/>
    <property type="evidence" value="ECO:0007669"/>
    <property type="project" value="TreeGrafter"/>
</dbReference>
<dbReference type="InParanoid" id="A0A6P8H1V0"/>
<dbReference type="CDD" id="cd07067">
    <property type="entry name" value="HP_PGM_like"/>
    <property type="match status" value="1"/>
</dbReference>
<dbReference type="SUPFAM" id="SSF53254">
    <property type="entry name" value="Phosphoglycerate mutase-like"/>
    <property type="match status" value="1"/>
</dbReference>
<evidence type="ECO:0000313" key="7">
    <source>
        <dbReference type="RefSeq" id="XP_031549623.1"/>
    </source>
</evidence>
<dbReference type="InterPro" id="IPR013078">
    <property type="entry name" value="His_Pase_superF_clade-1"/>
</dbReference>
<name>A0A6P8H1V0_ACTTE</name>
<dbReference type="AlphaFoldDB" id="A0A6P8H1V0"/>
<dbReference type="FunCoup" id="A0A6P8H1V0">
    <property type="interactions" value="1658"/>
</dbReference>
<dbReference type="InterPro" id="IPR051021">
    <property type="entry name" value="Mito_Ser/Thr_phosphatase"/>
</dbReference>
<dbReference type="SMART" id="SM00855">
    <property type="entry name" value="PGAM"/>
    <property type="match status" value="1"/>
</dbReference>
<gene>
    <name evidence="7" type="primary">LOC116287126</name>
</gene>
<dbReference type="PANTHER" id="PTHR20935">
    <property type="entry name" value="PHOSPHOGLYCERATE MUTASE-RELATED"/>
    <property type="match status" value="1"/>
</dbReference>
<keyword evidence="3" id="KW-0378">Hydrolase</keyword>
<dbReference type="PANTHER" id="PTHR20935:SF0">
    <property type="entry name" value="SERINE_THREONINE-PROTEIN PHOSPHATASE PGAM5, MITOCHONDRIAL"/>
    <property type="match status" value="1"/>
</dbReference>
<dbReference type="GO" id="GO:0090141">
    <property type="term" value="P:positive regulation of mitochondrial fission"/>
    <property type="evidence" value="ECO:0007669"/>
    <property type="project" value="TreeGrafter"/>
</dbReference>
<dbReference type="RefSeq" id="XP_031549623.1">
    <property type="nucleotide sequence ID" value="XM_031693763.1"/>
</dbReference>
<accession>A0A6P8H1V0</accession>
<protein>
    <recommendedName>
        <fullName evidence="4">Serine/threonine-protein phosphatase PGAM5, mitochondrial</fullName>
        <ecNumber evidence="2">3.1.3.16</ecNumber>
    </recommendedName>
    <alternativeName>
        <fullName evidence="5">Serine/threonine-protein phosphatase Pgam5, mitochondrial</fullName>
    </alternativeName>
</protein>
<evidence type="ECO:0000256" key="1">
    <source>
        <dbReference type="ARBA" id="ARBA00006717"/>
    </source>
</evidence>
<sequence length="287" mass="32860">MSRLRQLTRVAVIGIASLSGACVVYNNVRKPVLASPLDSSSDDRALRNRLSMLYRPNFQEWDSNWDLYENNGKRRKKEDMKITDSTDSEPDIKPTAKRHLIFIRHGQYEDDKDNDEERILTEIGRIQADLTGQRLKSLNKPYTKIIVSDMTRAKQTAELIFKHLPDVPRETCSLLREGAPIPPDPPSSNWKPDKTKFFQDSARIEAAFRKHVHRADNMQSGDTIEVYICHANVIRYFVCRALQFPPEGWLRMSIGHCGITTMTIRPNGRVSLRSLGDTGHLPPEYIS</sequence>
<keyword evidence="6" id="KW-1185">Reference proteome</keyword>